<sequence>MTAWNLRRRAIRAFRALTGEGRFQAVLGLISLRIAPWDHACNNSRNPGGDILNLKVLQGHCQPVVDSEEPSLREEAHRSVLGQIQAALGPLRKGPGCWIQQGLGPLPNLLNESPECYLAFTAAGPALHKPMQAEPRHSGARPHRFPPCSAPCSGSARPSSAAWWRREDGLLACRFRTERLTAEQIKEYKGVFEMFDEEGNGEVKTGELERLMSLLGINPTKSELTSMAKDVDRDNKGFFNCDGFLALMGIYHEKAQNQEGELRAAFQVFDKEGKGYIDWNTLKYVMMNAGEPLNEVEAEQMMKEADKDGDGTIDYEEFVAMMTGESFKLVQ</sequence>
<dbReference type="GO" id="GO:0005737">
    <property type="term" value="C:cytoplasm"/>
    <property type="evidence" value="ECO:0007669"/>
    <property type="project" value="UniProtKB-SubCell"/>
</dbReference>
<dbReference type="PROSITE" id="PS00018">
    <property type="entry name" value="EF_HAND_1"/>
    <property type="match status" value="1"/>
</dbReference>
<dbReference type="InterPro" id="IPR002048">
    <property type="entry name" value="EF_hand_dom"/>
</dbReference>
<proteinExistence type="inferred from homology"/>
<dbReference type="InterPro" id="IPR011992">
    <property type="entry name" value="EF-hand-dom_pair"/>
</dbReference>
<dbReference type="Pfam" id="PF13499">
    <property type="entry name" value="EF-hand_7"/>
    <property type="match status" value="2"/>
</dbReference>
<keyword evidence="3" id="KW-0963">Cytoplasm</keyword>
<dbReference type="GO" id="GO:0016460">
    <property type="term" value="C:myosin II complex"/>
    <property type="evidence" value="ECO:0007669"/>
    <property type="project" value="TreeGrafter"/>
</dbReference>
<protein>
    <submittedName>
        <fullName evidence="9">Probable calcium-binding protein CML8-like</fullName>
    </submittedName>
</protein>
<feature type="domain" description="EF-hand" evidence="7">
    <location>
        <begin position="183"/>
        <end position="218"/>
    </location>
</feature>
<keyword evidence="8" id="KW-1185">Reference proteome</keyword>
<dbReference type="SMART" id="SM00054">
    <property type="entry name" value="EFh"/>
    <property type="match status" value="4"/>
</dbReference>
<evidence type="ECO:0000256" key="4">
    <source>
        <dbReference type="ARBA" id="ARBA00022723"/>
    </source>
</evidence>
<evidence type="ECO:0000313" key="9">
    <source>
        <dbReference type="RefSeq" id="XP_006871835.1"/>
    </source>
</evidence>
<dbReference type="FunFam" id="1.10.238.10:FF:000264">
    <property type="entry name" value="Calmodulin like 6"/>
    <property type="match status" value="1"/>
</dbReference>
<name>A0A9B0U1M6_CHRAS</name>
<dbReference type="PROSITE" id="PS50222">
    <property type="entry name" value="EF_HAND_2"/>
    <property type="match status" value="3"/>
</dbReference>
<comment type="similarity">
    <text evidence="2">Belongs to the calmodulin family. Calglandulin subfamily.</text>
</comment>
<feature type="domain" description="EF-hand" evidence="7">
    <location>
        <begin position="257"/>
        <end position="292"/>
    </location>
</feature>
<organism evidence="8 9">
    <name type="scientific">Chrysochloris asiatica</name>
    <name type="common">Cape golden mole</name>
    <dbReference type="NCBI Taxonomy" id="185453"/>
    <lineage>
        <taxon>Eukaryota</taxon>
        <taxon>Metazoa</taxon>
        <taxon>Chordata</taxon>
        <taxon>Craniata</taxon>
        <taxon>Vertebrata</taxon>
        <taxon>Euteleostomi</taxon>
        <taxon>Mammalia</taxon>
        <taxon>Eutheria</taxon>
        <taxon>Afrotheria</taxon>
        <taxon>Chrysochloridae</taxon>
        <taxon>Chrysochlorinae</taxon>
        <taxon>Chrysochloris</taxon>
    </lineage>
</organism>
<accession>A0A9B0U1M6</accession>
<comment type="subcellular location">
    <subcellularLocation>
        <location evidence="1">Cytoplasm</location>
    </subcellularLocation>
</comment>
<keyword evidence="6" id="KW-0106">Calcium</keyword>
<dbReference type="AlphaFoldDB" id="A0A9B0U1M6"/>
<dbReference type="FunFam" id="1.10.238.10:FF:000163">
    <property type="entry name" value="Calmodulin like 6"/>
    <property type="match status" value="1"/>
</dbReference>
<evidence type="ECO:0000256" key="5">
    <source>
        <dbReference type="ARBA" id="ARBA00022737"/>
    </source>
</evidence>
<keyword evidence="5" id="KW-0677">Repeat</keyword>
<evidence type="ECO:0000256" key="1">
    <source>
        <dbReference type="ARBA" id="ARBA00004496"/>
    </source>
</evidence>
<evidence type="ECO:0000256" key="2">
    <source>
        <dbReference type="ARBA" id="ARBA00006182"/>
    </source>
</evidence>
<dbReference type="PANTHER" id="PTHR23048">
    <property type="entry name" value="MYOSIN LIGHT CHAIN 1, 3"/>
    <property type="match status" value="1"/>
</dbReference>
<reference evidence="9" key="1">
    <citation type="submission" date="2025-08" db="UniProtKB">
        <authorList>
            <consortium name="RefSeq"/>
        </authorList>
    </citation>
    <scope>IDENTIFICATION</scope>
    <source>
        <tissue evidence="9">Spleen</tissue>
    </source>
</reference>
<evidence type="ECO:0000256" key="3">
    <source>
        <dbReference type="ARBA" id="ARBA00022490"/>
    </source>
</evidence>
<dbReference type="CDD" id="cd00051">
    <property type="entry name" value="EFh"/>
    <property type="match status" value="2"/>
</dbReference>
<evidence type="ECO:0000256" key="6">
    <source>
        <dbReference type="ARBA" id="ARBA00022837"/>
    </source>
</evidence>
<dbReference type="PANTHER" id="PTHR23048:SF56">
    <property type="entry name" value="CALMODULIN 2"/>
    <property type="match status" value="1"/>
</dbReference>
<dbReference type="RefSeq" id="XP_006871835.1">
    <property type="nucleotide sequence ID" value="XM_006871773.1"/>
</dbReference>
<dbReference type="GO" id="GO:0005509">
    <property type="term" value="F:calcium ion binding"/>
    <property type="evidence" value="ECO:0007669"/>
    <property type="project" value="InterPro"/>
</dbReference>
<dbReference type="GeneID" id="102824014"/>
<evidence type="ECO:0000259" key="7">
    <source>
        <dbReference type="PROSITE" id="PS50222"/>
    </source>
</evidence>
<keyword evidence="4" id="KW-0479">Metal-binding</keyword>
<dbReference type="InterPro" id="IPR050230">
    <property type="entry name" value="CALM/Myosin/TropC-like"/>
</dbReference>
<dbReference type="SUPFAM" id="SSF47473">
    <property type="entry name" value="EF-hand"/>
    <property type="match status" value="1"/>
</dbReference>
<evidence type="ECO:0000313" key="8">
    <source>
        <dbReference type="Proteomes" id="UP000504623"/>
    </source>
</evidence>
<gene>
    <name evidence="9" type="primary">LOC102824014</name>
</gene>
<dbReference type="InterPro" id="IPR018247">
    <property type="entry name" value="EF_Hand_1_Ca_BS"/>
</dbReference>
<feature type="domain" description="EF-hand" evidence="7">
    <location>
        <begin position="293"/>
        <end position="328"/>
    </location>
</feature>
<dbReference type="Proteomes" id="UP000504623">
    <property type="component" value="Unplaced"/>
</dbReference>
<dbReference type="OrthoDB" id="26525at2759"/>
<dbReference type="Gene3D" id="1.10.238.10">
    <property type="entry name" value="EF-hand"/>
    <property type="match status" value="2"/>
</dbReference>